<keyword evidence="7 10" id="KW-0546">Nucleotide metabolism</keyword>
<feature type="binding site" evidence="10">
    <location>
        <position position="75"/>
    </location>
    <ligand>
        <name>Mg(2+)</name>
        <dbReference type="ChEBI" id="CHEBI:18420"/>
    </ligand>
</feature>
<dbReference type="EMBL" id="VDUZ01000028">
    <property type="protein sequence ID" value="TXL73014.1"/>
    <property type="molecule type" value="Genomic_DNA"/>
</dbReference>
<dbReference type="AlphaFoldDB" id="A0A5C8PGQ8"/>
<dbReference type="GO" id="GO:0035870">
    <property type="term" value="F:dITP diphosphatase activity"/>
    <property type="evidence" value="ECO:0007669"/>
    <property type="project" value="UniProtKB-UniRule"/>
</dbReference>
<keyword evidence="6 10" id="KW-0460">Magnesium</keyword>
<dbReference type="PANTHER" id="PTHR11067">
    <property type="entry name" value="INOSINE TRIPHOSPHATE PYROPHOSPHATASE/HAM1 PROTEIN"/>
    <property type="match status" value="1"/>
</dbReference>
<dbReference type="InterPro" id="IPR029001">
    <property type="entry name" value="ITPase-like_fam"/>
</dbReference>
<dbReference type="InterPro" id="IPR002637">
    <property type="entry name" value="RdgB/HAM1"/>
</dbReference>
<dbReference type="GO" id="GO:0009146">
    <property type="term" value="P:purine nucleoside triphosphate catabolic process"/>
    <property type="evidence" value="ECO:0007669"/>
    <property type="project" value="UniProtKB-UniRule"/>
</dbReference>
<evidence type="ECO:0000256" key="3">
    <source>
        <dbReference type="ARBA" id="ARBA00022723"/>
    </source>
</evidence>
<accession>A0A5C8PGQ8</accession>
<sequence length="203" mass="21215">MARRFSGPRLVVATHNRGKAAEIGHLLGDAAIDVVSAAELGLAAPEETGATFEDNATLKARAAALEAGLPALADDSGLCVAALDGQPGVITADWEGPTRDAMVGMARIQRELTARGVPESPEARRATFVCVLALAWPDGHCELVRGEMPGHIVWPPRGTQGHGYDPTFQPQGSALTCAEMDPAAKSAISHRGNAFRKLIAACF</sequence>
<dbReference type="Gene3D" id="3.90.950.10">
    <property type="match status" value="1"/>
</dbReference>
<feature type="binding site" evidence="10">
    <location>
        <position position="76"/>
    </location>
    <ligand>
        <name>substrate</name>
    </ligand>
</feature>
<dbReference type="HAMAP" id="MF_01405">
    <property type="entry name" value="Non_canon_purine_NTPase"/>
    <property type="match status" value="1"/>
</dbReference>
<dbReference type="RefSeq" id="WP_147849270.1">
    <property type="nucleotide sequence ID" value="NZ_VDUZ01000028.1"/>
</dbReference>
<protein>
    <recommendedName>
        <fullName evidence="10">dITP/XTP pyrophosphatase</fullName>
        <ecNumber evidence="10">3.6.1.66</ecNumber>
    </recommendedName>
    <alternativeName>
        <fullName evidence="10">Non-canonical purine NTP pyrophosphatase</fullName>
    </alternativeName>
    <alternativeName>
        <fullName evidence="10">Non-standard purine NTP pyrophosphatase</fullName>
    </alternativeName>
    <alternativeName>
        <fullName evidence="10">Nucleoside-triphosphate diphosphatase</fullName>
    </alternativeName>
    <alternativeName>
        <fullName evidence="10">Nucleoside-triphosphate pyrophosphatase</fullName>
        <shortName evidence="10">NTPase</shortName>
    </alternativeName>
</protein>
<evidence type="ECO:0000256" key="9">
    <source>
        <dbReference type="ARBA" id="ARBA00052017"/>
    </source>
</evidence>
<feature type="binding site" evidence="10">
    <location>
        <position position="46"/>
    </location>
    <ligand>
        <name>Mg(2+)</name>
        <dbReference type="ChEBI" id="CHEBI:18420"/>
    </ligand>
</feature>
<name>A0A5C8PGQ8_9HYPH</name>
<dbReference type="GO" id="GO:0036222">
    <property type="term" value="F:XTP diphosphatase activity"/>
    <property type="evidence" value="ECO:0007669"/>
    <property type="project" value="UniProtKB-UniRule"/>
</dbReference>
<comment type="cofactor">
    <cofactor evidence="10">
        <name>Mg(2+)</name>
        <dbReference type="ChEBI" id="CHEBI:18420"/>
    </cofactor>
    <text evidence="10">Binds 1 Mg(2+) ion per subunit.</text>
</comment>
<dbReference type="InterPro" id="IPR020922">
    <property type="entry name" value="dITP/XTP_pyrophosphatase"/>
</dbReference>
<feature type="binding site" evidence="10">
    <location>
        <begin position="190"/>
        <end position="191"/>
    </location>
    <ligand>
        <name>substrate</name>
    </ligand>
</feature>
<reference evidence="11 12" key="1">
    <citation type="submission" date="2019-06" db="EMBL/GenBank/DDBJ databases">
        <title>New taxonomy in bacterial strain CC-CFT640, isolated from vineyard.</title>
        <authorList>
            <person name="Lin S.-Y."/>
            <person name="Tsai C.-F."/>
            <person name="Young C.-C."/>
        </authorList>
    </citation>
    <scope>NUCLEOTIDE SEQUENCE [LARGE SCALE GENOMIC DNA]</scope>
    <source>
        <strain evidence="11 12">CC-CFT640</strain>
    </source>
</reference>
<dbReference type="SUPFAM" id="SSF52972">
    <property type="entry name" value="ITPase-like"/>
    <property type="match status" value="1"/>
</dbReference>
<evidence type="ECO:0000256" key="5">
    <source>
        <dbReference type="ARBA" id="ARBA00022801"/>
    </source>
</evidence>
<dbReference type="GO" id="GO:0017111">
    <property type="term" value="F:ribonucleoside triphosphate phosphatase activity"/>
    <property type="evidence" value="ECO:0007669"/>
    <property type="project" value="InterPro"/>
</dbReference>
<evidence type="ECO:0000256" key="4">
    <source>
        <dbReference type="ARBA" id="ARBA00022741"/>
    </source>
</evidence>
<dbReference type="CDD" id="cd00515">
    <property type="entry name" value="HAM1"/>
    <property type="match status" value="1"/>
</dbReference>
<feature type="binding site" evidence="10">
    <location>
        <position position="185"/>
    </location>
    <ligand>
        <name>substrate</name>
    </ligand>
</feature>
<organism evidence="11 12">
    <name type="scientific">Vineibacter terrae</name>
    <dbReference type="NCBI Taxonomy" id="2586908"/>
    <lineage>
        <taxon>Bacteria</taxon>
        <taxon>Pseudomonadati</taxon>
        <taxon>Pseudomonadota</taxon>
        <taxon>Alphaproteobacteria</taxon>
        <taxon>Hyphomicrobiales</taxon>
        <taxon>Vineibacter</taxon>
    </lineage>
</organism>
<comment type="catalytic activity">
    <reaction evidence="8 10">
        <text>dITP + H2O = dIMP + diphosphate + H(+)</text>
        <dbReference type="Rhea" id="RHEA:28342"/>
        <dbReference type="ChEBI" id="CHEBI:15377"/>
        <dbReference type="ChEBI" id="CHEBI:15378"/>
        <dbReference type="ChEBI" id="CHEBI:33019"/>
        <dbReference type="ChEBI" id="CHEBI:61194"/>
        <dbReference type="ChEBI" id="CHEBI:61382"/>
        <dbReference type="EC" id="3.6.1.66"/>
    </reaction>
</comment>
<comment type="subunit">
    <text evidence="2 10">Homodimer.</text>
</comment>
<keyword evidence="3 10" id="KW-0479">Metal-binding</keyword>
<evidence type="ECO:0000256" key="1">
    <source>
        <dbReference type="ARBA" id="ARBA00008023"/>
    </source>
</evidence>
<dbReference type="GO" id="GO:0005829">
    <property type="term" value="C:cytosol"/>
    <property type="evidence" value="ECO:0007669"/>
    <property type="project" value="TreeGrafter"/>
</dbReference>
<gene>
    <name evidence="11" type="ORF">FHP25_22735</name>
</gene>
<comment type="similarity">
    <text evidence="1 10">Belongs to the HAM1 NTPase family.</text>
</comment>
<proteinExistence type="inferred from homology"/>
<evidence type="ECO:0000256" key="10">
    <source>
        <dbReference type="HAMAP-Rule" id="MF_01405"/>
    </source>
</evidence>
<feature type="binding site" evidence="10">
    <location>
        <begin position="162"/>
        <end position="165"/>
    </location>
    <ligand>
        <name>substrate</name>
    </ligand>
</feature>
<dbReference type="Proteomes" id="UP000321638">
    <property type="component" value="Unassembled WGS sequence"/>
</dbReference>
<comment type="catalytic activity">
    <reaction evidence="9 10">
        <text>XTP + H2O = XMP + diphosphate + H(+)</text>
        <dbReference type="Rhea" id="RHEA:28610"/>
        <dbReference type="ChEBI" id="CHEBI:15377"/>
        <dbReference type="ChEBI" id="CHEBI:15378"/>
        <dbReference type="ChEBI" id="CHEBI:33019"/>
        <dbReference type="ChEBI" id="CHEBI:57464"/>
        <dbReference type="ChEBI" id="CHEBI:61314"/>
        <dbReference type="EC" id="3.6.1.66"/>
    </reaction>
</comment>
<evidence type="ECO:0000313" key="11">
    <source>
        <dbReference type="EMBL" id="TXL73014.1"/>
    </source>
</evidence>
<dbReference type="Pfam" id="PF01725">
    <property type="entry name" value="Ham1p_like"/>
    <property type="match status" value="1"/>
</dbReference>
<comment type="function">
    <text evidence="10">Pyrophosphatase that catalyzes the hydrolysis of nucleoside triphosphates to their monophosphate derivatives, with a high preference for the non-canonical purine nucleotides XTP (xanthosine triphosphate), dITP (deoxyinosine triphosphate) and ITP. Seems to function as a house-cleaning enzyme that removes non-canonical purine nucleotides from the nucleotide pool, thus preventing their incorporation into DNA/RNA and avoiding chromosomal lesions.</text>
</comment>
<evidence type="ECO:0000313" key="12">
    <source>
        <dbReference type="Proteomes" id="UP000321638"/>
    </source>
</evidence>
<evidence type="ECO:0000256" key="7">
    <source>
        <dbReference type="ARBA" id="ARBA00023080"/>
    </source>
</evidence>
<keyword evidence="12" id="KW-1185">Reference proteome</keyword>
<evidence type="ECO:0000256" key="6">
    <source>
        <dbReference type="ARBA" id="ARBA00022842"/>
    </source>
</evidence>
<dbReference type="GO" id="GO:0009117">
    <property type="term" value="P:nucleotide metabolic process"/>
    <property type="evidence" value="ECO:0007669"/>
    <property type="project" value="UniProtKB-KW"/>
</dbReference>
<dbReference type="GO" id="GO:0000166">
    <property type="term" value="F:nucleotide binding"/>
    <property type="evidence" value="ECO:0007669"/>
    <property type="project" value="UniProtKB-KW"/>
</dbReference>
<dbReference type="OrthoDB" id="9807456at2"/>
<evidence type="ECO:0000256" key="8">
    <source>
        <dbReference type="ARBA" id="ARBA00051875"/>
    </source>
</evidence>
<evidence type="ECO:0000256" key="2">
    <source>
        <dbReference type="ARBA" id="ARBA00011738"/>
    </source>
</evidence>
<comment type="caution">
    <text evidence="11">The sequence shown here is derived from an EMBL/GenBank/DDBJ whole genome shotgun (WGS) entry which is preliminary data.</text>
</comment>
<comment type="catalytic activity">
    <reaction evidence="10">
        <text>ITP + H2O = IMP + diphosphate + H(+)</text>
        <dbReference type="Rhea" id="RHEA:29399"/>
        <dbReference type="ChEBI" id="CHEBI:15377"/>
        <dbReference type="ChEBI" id="CHEBI:15378"/>
        <dbReference type="ChEBI" id="CHEBI:33019"/>
        <dbReference type="ChEBI" id="CHEBI:58053"/>
        <dbReference type="ChEBI" id="CHEBI:61402"/>
        <dbReference type="EC" id="3.6.1.66"/>
    </reaction>
</comment>
<keyword evidence="4 10" id="KW-0547">Nucleotide-binding</keyword>
<dbReference type="GO" id="GO:0046872">
    <property type="term" value="F:metal ion binding"/>
    <property type="evidence" value="ECO:0007669"/>
    <property type="project" value="UniProtKB-KW"/>
</dbReference>
<dbReference type="EC" id="3.6.1.66" evidence="10"/>
<feature type="active site" description="Proton acceptor" evidence="10">
    <location>
        <position position="75"/>
    </location>
</feature>
<dbReference type="GO" id="GO:0036220">
    <property type="term" value="F:ITP diphosphatase activity"/>
    <property type="evidence" value="ECO:0007669"/>
    <property type="project" value="UniProtKB-UniRule"/>
</dbReference>
<dbReference type="PANTHER" id="PTHR11067:SF9">
    <property type="entry name" value="INOSINE TRIPHOSPHATE PYROPHOSPHATASE"/>
    <property type="match status" value="1"/>
</dbReference>
<dbReference type="FunFam" id="3.90.950.10:FF:000001">
    <property type="entry name" value="dITP/XTP pyrophosphatase"/>
    <property type="match status" value="1"/>
</dbReference>
<feature type="binding site" evidence="10">
    <location>
        <begin position="14"/>
        <end position="19"/>
    </location>
    <ligand>
        <name>substrate</name>
    </ligand>
</feature>
<keyword evidence="5 10" id="KW-0378">Hydrolase</keyword>